<reference evidence="1 2" key="1">
    <citation type="journal article" date="2016" name="Nat. Commun.">
        <title>Thousands of microbial genomes shed light on interconnected biogeochemical processes in an aquifer system.</title>
        <authorList>
            <person name="Anantharaman K."/>
            <person name="Brown C.T."/>
            <person name="Hug L.A."/>
            <person name="Sharon I."/>
            <person name="Castelle C.J."/>
            <person name="Probst A.J."/>
            <person name="Thomas B.C."/>
            <person name="Singh A."/>
            <person name="Wilkins M.J."/>
            <person name="Karaoz U."/>
            <person name="Brodie E.L."/>
            <person name="Williams K.H."/>
            <person name="Hubbard S.S."/>
            <person name="Banfield J.F."/>
        </authorList>
    </citation>
    <scope>NUCLEOTIDE SEQUENCE [LARGE SCALE GENOMIC DNA]</scope>
</reference>
<gene>
    <name evidence="1" type="ORF">A2W05_03315</name>
</gene>
<dbReference type="Pfam" id="PF02348">
    <property type="entry name" value="CTP_transf_3"/>
    <property type="match status" value="1"/>
</dbReference>
<organism evidence="1 2">
    <name type="scientific">Candidatus Schekmanbacteria bacterium RBG_16_38_10</name>
    <dbReference type="NCBI Taxonomy" id="1817879"/>
    <lineage>
        <taxon>Bacteria</taxon>
        <taxon>Candidatus Schekmaniibacteriota</taxon>
    </lineage>
</organism>
<dbReference type="SUPFAM" id="SSF53448">
    <property type="entry name" value="Nucleotide-diphospho-sugar transferases"/>
    <property type="match status" value="1"/>
</dbReference>
<dbReference type="Proteomes" id="UP000178797">
    <property type="component" value="Unassembled WGS sequence"/>
</dbReference>
<evidence type="ECO:0000313" key="1">
    <source>
        <dbReference type="EMBL" id="OGL47552.1"/>
    </source>
</evidence>
<dbReference type="InterPro" id="IPR029044">
    <property type="entry name" value="Nucleotide-diphossugar_trans"/>
</dbReference>
<evidence type="ECO:0008006" key="3">
    <source>
        <dbReference type="Google" id="ProtNLM"/>
    </source>
</evidence>
<dbReference type="AlphaFoldDB" id="A0A1F7S163"/>
<dbReference type="InterPro" id="IPR003329">
    <property type="entry name" value="Cytidylyl_trans"/>
</dbReference>
<evidence type="ECO:0000313" key="2">
    <source>
        <dbReference type="Proteomes" id="UP000178797"/>
    </source>
</evidence>
<dbReference type="Gene3D" id="3.90.550.10">
    <property type="entry name" value="Spore Coat Polysaccharide Biosynthesis Protein SpsA, Chain A"/>
    <property type="match status" value="1"/>
</dbReference>
<sequence>MKLAAVLACRNQSSRLYAKPLQNLDVKNSVSILDYMVTQLKKYSEINDIVLAISKNEENSIYTKVADSHSIPSVIGDDNDVLARLIKGAESVKADHVLRVTTESPYTYMDNLSEIYKYHCDNNIDYSVTKGLPDGAYFEIISLSALKKSWNQGSGKHRSELCTLYIFENKEKFKLKQHNVPKILQRNDIRLTVDWPEDLIVMRQVYEALKLSPDVTLNFHAVIKYLDENPKINAINNWIDSGIGRVWY</sequence>
<dbReference type="EMBL" id="MGDE01000030">
    <property type="protein sequence ID" value="OGL47552.1"/>
    <property type="molecule type" value="Genomic_DNA"/>
</dbReference>
<name>A0A1F7S163_9BACT</name>
<comment type="caution">
    <text evidence="1">The sequence shown here is derived from an EMBL/GenBank/DDBJ whole genome shotgun (WGS) entry which is preliminary data.</text>
</comment>
<protein>
    <recommendedName>
        <fullName evidence="3">Acylneuraminate cytidylyltransferase</fullName>
    </recommendedName>
</protein>
<accession>A0A1F7S163</accession>
<proteinExistence type="predicted"/>